<dbReference type="RefSeq" id="WP_144258320.1">
    <property type="nucleotide sequence ID" value="NZ_CP041636.1"/>
</dbReference>
<dbReference type="OrthoDB" id="570524at2"/>
<accession>A0A516H6B0</accession>
<name>A0A516H6B0_9PROT</name>
<evidence type="ECO:0000256" key="1">
    <source>
        <dbReference type="ARBA" id="ARBA00004308"/>
    </source>
</evidence>
<keyword evidence="2" id="KW-0813">Transport</keyword>
<comment type="subcellular location">
    <subcellularLocation>
        <location evidence="1">Endomembrane system</location>
    </subcellularLocation>
</comment>
<feature type="signal peptide" evidence="8">
    <location>
        <begin position="1"/>
        <end position="33"/>
    </location>
</feature>
<dbReference type="Proteomes" id="UP000317496">
    <property type="component" value="Chromosome"/>
</dbReference>
<dbReference type="InterPro" id="IPR044527">
    <property type="entry name" value="NrtA/CpmA_ABC-bd_dom"/>
</dbReference>
<evidence type="ECO:0000256" key="5">
    <source>
        <dbReference type="ARBA" id="ARBA00022729"/>
    </source>
</evidence>
<keyword evidence="6" id="KW-0472">Membrane</keyword>
<dbReference type="GO" id="GO:0012505">
    <property type="term" value="C:endomembrane system"/>
    <property type="evidence" value="ECO:0007669"/>
    <property type="project" value="UniProtKB-SubCell"/>
</dbReference>
<reference evidence="9 10" key="1">
    <citation type="submission" date="2019-07" db="EMBL/GenBank/DDBJ databases">
        <title>Genome sequencing for Ferrovibrio sp. K5.</title>
        <authorList>
            <person name="Park S.-J."/>
        </authorList>
    </citation>
    <scope>NUCLEOTIDE SEQUENCE [LARGE SCALE GENOMIC DNA]</scope>
    <source>
        <strain evidence="9 10">K5</strain>
    </source>
</reference>
<evidence type="ECO:0000256" key="8">
    <source>
        <dbReference type="SAM" id="SignalP"/>
    </source>
</evidence>
<keyword evidence="5 8" id="KW-0732">Signal</keyword>
<dbReference type="PROSITE" id="PS51318">
    <property type="entry name" value="TAT"/>
    <property type="match status" value="1"/>
</dbReference>
<evidence type="ECO:0000256" key="3">
    <source>
        <dbReference type="ARBA" id="ARBA00022475"/>
    </source>
</evidence>
<dbReference type="Pfam" id="PF13379">
    <property type="entry name" value="NMT1_2"/>
    <property type="match status" value="1"/>
</dbReference>
<dbReference type="SUPFAM" id="SSF53850">
    <property type="entry name" value="Periplasmic binding protein-like II"/>
    <property type="match status" value="1"/>
</dbReference>
<evidence type="ECO:0000256" key="6">
    <source>
        <dbReference type="ARBA" id="ARBA00023136"/>
    </source>
</evidence>
<dbReference type="AlphaFoldDB" id="A0A516H6B0"/>
<dbReference type="KEGG" id="fer:FNB15_19485"/>
<dbReference type="Gene3D" id="3.40.190.10">
    <property type="entry name" value="Periplasmic binding protein-like II"/>
    <property type="match status" value="2"/>
</dbReference>
<evidence type="ECO:0000256" key="7">
    <source>
        <dbReference type="ARBA" id="ARBA00024031"/>
    </source>
</evidence>
<dbReference type="EMBL" id="CP041636">
    <property type="protein sequence ID" value="QDO99324.1"/>
    <property type="molecule type" value="Genomic_DNA"/>
</dbReference>
<evidence type="ECO:0000256" key="4">
    <source>
        <dbReference type="ARBA" id="ARBA00022519"/>
    </source>
</evidence>
<evidence type="ECO:0000313" key="9">
    <source>
        <dbReference type="EMBL" id="QDO99324.1"/>
    </source>
</evidence>
<keyword evidence="4" id="KW-0997">Cell inner membrane</keyword>
<keyword evidence="10" id="KW-1185">Reference proteome</keyword>
<dbReference type="PANTHER" id="PTHR30024">
    <property type="entry name" value="ALIPHATIC SULFONATES-BINDING PROTEIN-RELATED"/>
    <property type="match status" value="1"/>
</dbReference>
<evidence type="ECO:0000313" key="10">
    <source>
        <dbReference type="Proteomes" id="UP000317496"/>
    </source>
</evidence>
<keyword evidence="3" id="KW-1003">Cell membrane</keyword>
<dbReference type="InterPro" id="IPR006311">
    <property type="entry name" value="TAT_signal"/>
</dbReference>
<evidence type="ECO:0000256" key="2">
    <source>
        <dbReference type="ARBA" id="ARBA00022448"/>
    </source>
</evidence>
<protein>
    <submittedName>
        <fullName evidence="9">ABC transporter substrate-binding protein</fullName>
    </submittedName>
</protein>
<feature type="chain" id="PRO_5021874893" evidence="8">
    <location>
        <begin position="34"/>
        <end position="431"/>
    </location>
</feature>
<comment type="similarity">
    <text evidence="7">Belongs to the CmpA/NrtA family.</text>
</comment>
<proteinExistence type="inferred from homology"/>
<dbReference type="CDD" id="cd13553">
    <property type="entry name" value="PBP2_NrtA_CpmA_like"/>
    <property type="match status" value="1"/>
</dbReference>
<gene>
    <name evidence="9" type="ORF">FNB15_19485</name>
</gene>
<sequence>MKKFNRRQVFKGAAGTAALFAAARLQLPGGAFAQAAGPEVKGTKLGYIALTDASPLIIAKEKGMFAKYGLPDMVIDKQASWGATRDNIELGEAGGGITGAHILTPMPYLISSGKVTKGNVPVPMYILARLNLNGQGISVSSAYAGMNVTKDATSFGAALKKAKAGGKEIKAAMTFPGGTHDLWIRYWMAAAGIDPDKDISTIVVPPPQMVANMKVNAMEAFCVCEPWNLQLIHQKIGFTALMTGELWNDHPEKSLGLRSDWVDKNPKAAKAILMATMEAQQWCDKLENKEEMCKIVGGRDWFKVPVPDILDRAKGIIDYGDGGRKVTADVNNPLMMKFWRGNASYPYQSHDLWFLTEDMRWGYLPTDFDAKGLIKKVNREDMWREAAKSLGTSDAEIPKSVSRGKETFFDGKVFDPADPMAYLKSQAITRV</sequence>
<organism evidence="9 10">
    <name type="scientific">Ferrovibrio terrae</name>
    <dbReference type="NCBI Taxonomy" id="2594003"/>
    <lineage>
        <taxon>Bacteria</taxon>
        <taxon>Pseudomonadati</taxon>
        <taxon>Pseudomonadota</taxon>
        <taxon>Alphaproteobacteria</taxon>
        <taxon>Rhodospirillales</taxon>
        <taxon>Rhodospirillaceae</taxon>
        <taxon>Ferrovibrio</taxon>
    </lineage>
</organism>
<dbReference type="PANTHER" id="PTHR30024:SF7">
    <property type="entry name" value="NITRATE_NITRITE BINDING PROTEIN NRTA"/>
    <property type="match status" value="1"/>
</dbReference>